<evidence type="ECO:0000313" key="1">
    <source>
        <dbReference type="EMBL" id="TQJ09965.1"/>
    </source>
</evidence>
<organism evidence="1 2">
    <name type="scientific">Lapillicoccus jejuensis</name>
    <dbReference type="NCBI Taxonomy" id="402171"/>
    <lineage>
        <taxon>Bacteria</taxon>
        <taxon>Bacillati</taxon>
        <taxon>Actinomycetota</taxon>
        <taxon>Actinomycetes</taxon>
        <taxon>Micrococcales</taxon>
        <taxon>Intrasporangiaceae</taxon>
        <taxon>Lapillicoccus</taxon>
    </lineage>
</organism>
<keyword evidence="2" id="KW-1185">Reference proteome</keyword>
<dbReference type="Proteomes" id="UP000317893">
    <property type="component" value="Unassembled WGS sequence"/>
</dbReference>
<dbReference type="EMBL" id="VFMN01000001">
    <property type="protein sequence ID" value="TQJ09965.1"/>
    <property type="molecule type" value="Genomic_DNA"/>
</dbReference>
<reference evidence="1 2" key="1">
    <citation type="submission" date="2019-06" db="EMBL/GenBank/DDBJ databases">
        <title>Sequencing the genomes of 1000 actinobacteria strains.</title>
        <authorList>
            <person name="Klenk H.-P."/>
        </authorList>
    </citation>
    <scope>NUCLEOTIDE SEQUENCE [LARGE SCALE GENOMIC DNA]</scope>
    <source>
        <strain evidence="1 2">DSM 18607</strain>
    </source>
</reference>
<proteinExistence type="predicted"/>
<dbReference type="InterPro" id="IPR012347">
    <property type="entry name" value="Ferritin-like"/>
</dbReference>
<sequence length="322" mass="31656">MPVAAPRPRGGLPSRRGVLRTGSGLLGLGLAAVLTGSLAGCGVRLDGEPAPAPAPVADESPLLRVLVAVAYAAAVAGRTTPRSTASARLAALHATQVAAVRDRLRVAGVDDAVTDAAAQPPSSPTGADARTLVRAESAVVLGELLPVAGGTASIATRVLAAAVATCGAAGAAEVGTPLSWPDAPALPGPAAAALLDATRAASYGVTVATARVPAQQRAPYAALGSRLAVRADSLLAQAGSSAGPPQLGWRLPFPVTDQASARRLVQHVLVGLVAAGLDPLATGAVPAGSRAVDRLVQLQADVVGLARGWGTAPTAFPGMVLP</sequence>
<name>A0A542E3R7_9MICO</name>
<comment type="caution">
    <text evidence="1">The sequence shown here is derived from an EMBL/GenBank/DDBJ whole genome shotgun (WGS) entry which is preliminary data.</text>
</comment>
<protein>
    <submittedName>
        <fullName evidence="1">Uncharacterized protein DUF4439</fullName>
    </submittedName>
</protein>
<dbReference type="RefSeq" id="WP_141849247.1">
    <property type="nucleotide sequence ID" value="NZ_BAAAPR010000007.1"/>
</dbReference>
<dbReference type="OrthoDB" id="5146090at2"/>
<gene>
    <name evidence="1" type="ORF">FB458_3082</name>
</gene>
<evidence type="ECO:0000313" key="2">
    <source>
        <dbReference type="Proteomes" id="UP000317893"/>
    </source>
</evidence>
<accession>A0A542E3R7</accession>
<dbReference type="Gene3D" id="1.20.1260.10">
    <property type="match status" value="1"/>
</dbReference>
<dbReference type="AlphaFoldDB" id="A0A542E3R7"/>